<reference evidence="3" key="1">
    <citation type="submission" date="2020-10" db="EMBL/GenBank/DDBJ databases">
        <authorList>
            <person name="Gilroy R."/>
        </authorList>
    </citation>
    <scope>NUCLEOTIDE SEQUENCE</scope>
    <source>
        <strain evidence="3">ChiGjej1B1-1684</strain>
    </source>
</reference>
<evidence type="ECO:0000259" key="2">
    <source>
        <dbReference type="Pfam" id="PF02272"/>
    </source>
</evidence>
<feature type="domain" description="DDH" evidence="1">
    <location>
        <begin position="20"/>
        <end position="155"/>
    </location>
</feature>
<evidence type="ECO:0000313" key="3">
    <source>
        <dbReference type="EMBL" id="HIU49868.1"/>
    </source>
</evidence>
<dbReference type="InterPro" id="IPR038763">
    <property type="entry name" value="DHH_sf"/>
</dbReference>
<accession>A0A9D1S819</accession>
<name>A0A9D1S819_9FIRM</name>
<dbReference type="Pfam" id="PF02272">
    <property type="entry name" value="DHHA1"/>
    <property type="match status" value="1"/>
</dbReference>
<dbReference type="Pfam" id="PF01368">
    <property type="entry name" value="DHH"/>
    <property type="match status" value="1"/>
</dbReference>
<dbReference type="Proteomes" id="UP000824118">
    <property type="component" value="Unassembled WGS sequence"/>
</dbReference>
<sequence>MSKTITLDEAAKLLLSWNNIEILTHQSPDGDTLGSGYALACALKAKGKNVRVITCEEIVGNFAFLKDGLKTDEDFVCEKVVSVDVATPSLLGVNREKYENIIDLCLDHHVTNDMEATYKYVDSESAAAGEIVLKLIDALGVEIDKHIANCLYTAIATDTGCFKYSNTTGDTLRAAARLLDLGCDSQMINYTFFELTTRKRVELEKYIYDTMEFCCGGKCAVIYITCDIVNKLQLTDDDMGGIESIPRRIEGVRLGLTIKEKSENLCKISARTNGDVSANEFCKNFGGGGHAAAAGCAINENIQKVREMIISKAEEVLNEGNC</sequence>
<dbReference type="SUPFAM" id="SSF64182">
    <property type="entry name" value="DHH phosphoesterases"/>
    <property type="match status" value="1"/>
</dbReference>
<dbReference type="PANTHER" id="PTHR47618:SF1">
    <property type="entry name" value="BIFUNCTIONAL OLIGORIBONUCLEASE AND PAP PHOSPHATASE NRNA"/>
    <property type="match status" value="1"/>
</dbReference>
<dbReference type="InterPro" id="IPR003156">
    <property type="entry name" value="DHHA1_dom"/>
</dbReference>
<comment type="caution">
    <text evidence="3">The sequence shown here is derived from an EMBL/GenBank/DDBJ whole genome shotgun (WGS) entry which is preliminary data.</text>
</comment>
<dbReference type="EMBL" id="DVNG01000033">
    <property type="protein sequence ID" value="HIU49868.1"/>
    <property type="molecule type" value="Genomic_DNA"/>
</dbReference>
<dbReference type="Gene3D" id="3.90.1640.10">
    <property type="entry name" value="inorganic pyrophosphatase (n-terminal core)"/>
    <property type="match status" value="1"/>
</dbReference>
<dbReference type="InterPro" id="IPR001667">
    <property type="entry name" value="DDH_dom"/>
</dbReference>
<dbReference type="AlphaFoldDB" id="A0A9D1S819"/>
<gene>
    <name evidence="3" type="ORF">IAD22_02480</name>
</gene>
<proteinExistence type="predicted"/>
<dbReference type="GO" id="GO:0003676">
    <property type="term" value="F:nucleic acid binding"/>
    <property type="evidence" value="ECO:0007669"/>
    <property type="project" value="InterPro"/>
</dbReference>
<organism evidence="3 4">
    <name type="scientific">Candidatus Limousia pullorum</name>
    <dbReference type="NCBI Taxonomy" id="2840860"/>
    <lineage>
        <taxon>Bacteria</taxon>
        <taxon>Bacillati</taxon>
        <taxon>Bacillota</taxon>
        <taxon>Clostridia</taxon>
        <taxon>Eubacteriales</taxon>
        <taxon>Oscillospiraceae</taxon>
        <taxon>Oscillospiraceae incertae sedis</taxon>
        <taxon>Candidatus Limousia</taxon>
    </lineage>
</organism>
<evidence type="ECO:0000313" key="4">
    <source>
        <dbReference type="Proteomes" id="UP000824118"/>
    </source>
</evidence>
<dbReference type="PANTHER" id="PTHR47618">
    <property type="entry name" value="BIFUNCTIONAL OLIGORIBONUCLEASE AND PAP PHOSPHATASE NRNA"/>
    <property type="match status" value="1"/>
</dbReference>
<protein>
    <submittedName>
        <fullName evidence="3">DHH family phosphoesterase</fullName>
    </submittedName>
</protein>
<feature type="domain" description="DHHA1" evidence="2">
    <location>
        <begin position="224"/>
        <end position="313"/>
    </location>
</feature>
<evidence type="ECO:0000259" key="1">
    <source>
        <dbReference type="Pfam" id="PF01368"/>
    </source>
</evidence>
<dbReference type="InterPro" id="IPR051319">
    <property type="entry name" value="Oligoribo/pAp-PDE_c-di-AMP_PDE"/>
</dbReference>
<reference evidence="3" key="2">
    <citation type="journal article" date="2021" name="PeerJ">
        <title>Extensive microbial diversity within the chicken gut microbiome revealed by metagenomics and culture.</title>
        <authorList>
            <person name="Gilroy R."/>
            <person name="Ravi A."/>
            <person name="Getino M."/>
            <person name="Pursley I."/>
            <person name="Horton D.L."/>
            <person name="Alikhan N.F."/>
            <person name="Baker D."/>
            <person name="Gharbi K."/>
            <person name="Hall N."/>
            <person name="Watson M."/>
            <person name="Adriaenssens E.M."/>
            <person name="Foster-Nyarko E."/>
            <person name="Jarju S."/>
            <person name="Secka A."/>
            <person name="Antonio M."/>
            <person name="Oren A."/>
            <person name="Chaudhuri R.R."/>
            <person name="La Ragione R."/>
            <person name="Hildebrand F."/>
            <person name="Pallen M.J."/>
        </authorList>
    </citation>
    <scope>NUCLEOTIDE SEQUENCE</scope>
    <source>
        <strain evidence="3">ChiGjej1B1-1684</strain>
    </source>
</reference>
<dbReference type="Gene3D" id="3.10.310.30">
    <property type="match status" value="1"/>
</dbReference>